<evidence type="ECO:0000256" key="7">
    <source>
        <dbReference type="ARBA" id="ARBA00035034"/>
    </source>
</evidence>
<evidence type="ECO:0000256" key="4">
    <source>
        <dbReference type="ARBA" id="ARBA00023004"/>
    </source>
</evidence>
<evidence type="ECO:0000313" key="10">
    <source>
        <dbReference type="Proteomes" id="UP001521785"/>
    </source>
</evidence>
<reference evidence="9 10" key="1">
    <citation type="submission" date="2024-02" db="EMBL/GenBank/DDBJ databases">
        <title>De novo assembly and annotation of 12 fungi associated with fruit tree decline syndrome in Ontario, Canada.</title>
        <authorList>
            <person name="Sulman M."/>
            <person name="Ellouze W."/>
            <person name="Ilyukhin E."/>
        </authorList>
    </citation>
    <scope>NUCLEOTIDE SEQUENCE [LARGE SCALE GENOMIC DNA]</scope>
    <source>
        <strain evidence="9 10">M42-189</strain>
    </source>
</reference>
<protein>
    <recommendedName>
        <fullName evidence="7">2-oxoadipate dioxygenase/decarboxylase</fullName>
        <ecNumber evidence="6">1.13.11.93</ecNumber>
    </recommendedName>
    <alternativeName>
        <fullName evidence="8">2-hydroxyglutarate synthase</fullName>
    </alternativeName>
</protein>
<comment type="similarity">
    <text evidence="5">Belongs to the 2-oxoadipate dioxygenase/decarboxylase family.</text>
</comment>
<comment type="cofactor">
    <cofactor evidence="1">
        <name>Fe(2+)</name>
        <dbReference type="ChEBI" id="CHEBI:29033"/>
    </cofactor>
</comment>
<dbReference type="SMART" id="SM01150">
    <property type="entry name" value="DUF1338"/>
    <property type="match status" value="1"/>
</dbReference>
<dbReference type="EC" id="1.13.11.93" evidence="6"/>
<keyword evidence="10" id="KW-1185">Reference proteome</keyword>
<gene>
    <name evidence="9" type="ORF">SLS60_008876</name>
</gene>
<comment type="caution">
    <text evidence="9">The sequence shown here is derived from an EMBL/GenBank/DDBJ whole genome shotgun (WGS) entry which is preliminary data.</text>
</comment>
<proteinExistence type="inferred from homology"/>
<evidence type="ECO:0000256" key="6">
    <source>
        <dbReference type="ARBA" id="ARBA00035023"/>
    </source>
</evidence>
<dbReference type="PANTHER" id="PTHR39479">
    <property type="match status" value="1"/>
</dbReference>
<organism evidence="9 10">
    <name type="scientific">Paraconiothyrium brasiliense</name>
    <dbReference type="NCBI Taxonomy" id="300254"/>
    <lineage>
        <taxon>Eukaryota</taxon>
        <taxon>Fungi</taxon>
        <taxon>Dikarya</taxon>
        <taxon>Ascomycota</taxon>
        <taxon>Pezizomycotina</taxon>
        <taxon>Dothideomycetes</taxon>
        <taxon>Pleosporomycetidae</taxon>
        <taxon>Pleosporales</taxon>
        <taxon>Massarineae</taxon>
        <taxon>Didymosphaeriaceae</taxon>
        <taxon>Paraconiothyrium</taxon>
    </lineage>
</organism>
<keyword evidence="4" id="KW-0408">Iron</keyword>
<dbReference type="InterPro" id="IPR047869">
    <property type="entry name" value="YdcJ_bac-like"/>
</dbReference>
<evidence type="ECO:0000256" key="2">
    <source>
        <dbReference type="ARBA" id="ARBA00022964"/>
    </source>
</evidence>
<evidence type="ECO:0000256" key="1">
    <source>
        <dbReference type="ARBA" id="ARBA00001954"/>
    </source>
</evidence>
<keyword evidence="3" id="KW-0560">Oxidoreductase</keyword>
<evidence type="ECO:0000313" key="9">
    <source>
        <dbReference type="EMBL" id="KAL1597292.1"/>
    </source>
</evidence>
<name>A0ABR3QYS0_9PLEO</name>
<accession>A0ABR3QYS0</accession>
<dbReference type="CDD" id="cd16348">
    <property type="entry name" value="VOC_YdcJ_like"/>
    <property type="match status" value="1"/>
</dbReference>
<evidence type="ECO:0000256" key="8">
    <source>
        <dbReference type="ARBA" id="ARBA00035045"/>
    </source>
</evidence>
<dbReference type="EMBL" id="JAKJXO020000013">
    <property type="protein sequence ID" value="KAL1597292.1"/>
    <property type="molecule type" value="Genomic_DNA"/>
</dbReference>
<dbReference type="Gene3D" id="3.10.180.80">
    <property type="entry name" value="Uncharacterised protein PF07063, DUF1338"/>
    <property type="match status" value="1"/>
</dbReference>
<evidence type="ECO:0000256" key="5">
    <source>
        <dbReference type="ARBA" id="ARBA00035013"/>
    </source>
</evidence>
<sequence>MAPSAIDIRSPFQQEFVDPNDLRMTFSLAMSAMYKKEVPLYGDLIKIVQSVNDETLKKSTDPKITAMRNGDLASERLEFERHGAIRLGTPHELQTVRRIFAVIGMYPVGYYDLSPAGLPMHATCFRPTTPAALSRNPFRVFTTLLRPDLLKDAQSKDLALELLTKRNIFSPELIELLNVAERQNYRLRPIEASTFVRESMKTFGWRPIAAASKDVYRKLKDEHPILADVACFQSAHINHLTPRTLDIAAAQERMRMEGLRVKERIEGPPPRMCPVLLRQTSFLALEESTHFPGEGGLEEGCHKARFGEIEERGAAVTERGRFLYDELLNEAMRQISACPRSVDTSQKDKILFNTFARFPDDWDELRRQALVYFDYYLGASAKGATIPPSPSVEDLVARGVLAAVPITYEDFLPMSAAGIFQSNLGNDTKIIDGAATSFPDHFGFQQALGCAVADLDTVYAMAQDASLRRCALELGMAEDALL</sequence>
<dbReference type="Pfam" id="PF07063">
    <property type="entry name" value="HGLS"/>
    <property type="match status" value="1"/>
</dbReference>
<dbReference type="InterPro" id="IPR009770">
    <property type="entry name" value="HGLS"/>
</dbReference>
<dbReference type="Proteomes" id="UP001521785">
    <property type="component" value="Unassembled WGS sequence"/>
</dbReference>
<dbReference type="PANTHER" id="PTHR39479:SF2">
    <property type="entry name" value="2-OXOADIPATE DIOXYGENASE_DECARBOXYLASE"/>
    <property type="match status" value="1"/>
</dbReference>
<keyword evidence="2" id="KW-0223">Dioxygenase</keyword>
<evidence type="ECO:0000256" key="3">
    <source>
        <dbReference type="ARBA" id="ARBA00023002"/>
    </source>
</evidence>